<sequence length="255" mass="28823">VRTRPLVMLDSHRSVDDARFTFQSCKSPDPKDRVQFYDSWADNYEKVSLKDPVFVQDHSLMSYKAPELAAHFLSDNFPGSPEEALVLDVACGSGWVAKLMVELGFRHFVGVDGSKGMLRRAAETGLYQDLRLAILGPQPLPAETGMFDVVIIVGALDAGFAPVSVVRELCHAAKPGGFVCMARGDHTGEPANRYKKDLERELQLMEEEGLWRPAGVRRTDRYMEDPHVKTDRDRKDLQEERYISGTVYLYQKCFY</sequence>
<dbReference type="Proteomes" id="UP000831701">
    <property type="component" value="Chromosome 16"/>
</dbReference>
<gene>
    <name evidence="1" type="ORF">L3Q82_012870</name>
</gene>
<feature type="non-terminal residue" evidence="1">
    <location>
        <position position="1"/>
    </location>
</feature>
<reference evidence="1" key="1">
    <citation type="submission" date="2022-04" db="EMBL/GenBank/DDBJ databases">
        <title>Jade perch genome.</title>
        <authorList>
            <person name="Chao B."/>
        </authorList>
    </citation>
    <scope>NUCLEOTIDE SEQUENCE</scope>
    <source>
        <strain evidence="1">CB-2022</strain>
    </source>
</reference>
<dbReference type="EMBL" id="CM041546">
    <property type="protein sequence ID" value="KAI3360727.1"/>
    <property type="molecule type" value="Genomic_DNA"/>
</dbReference>
<protein>
    <submittedName>
        <fullName evidence="1">Uncharacterized protein</fullName>
    </submittedName>
</protein>
<accession>A0ACB8W0L3</accession>
<organism evidence="1 2">
    <name type="scientific">Scortum barcoo</name>
    <name type="common">barcoo grunter</name>
    <dbReference type="NCBI Taxonomy" id="214431"/>
    <lineage>
        <taxon>Eukaryota</taxon>
        <taxon>Metazoa</taxon>
        <taxon>Chordata</taxon>
        <taxon>Craniata</taxon>
        <taxon>Vertebrata</taxon>
        <taxon>Euteleostomi</taxon>
        <taxon>Actinopterygii</taxon>
        <taxon>Neopterygii</taxon>
        <taxon>Teleostei</taxon>
        <taxon>Neoteleostei</taxon>
        <taxon>Acanthomorphata</taxon>
        <taxon>Eupercaria</taxon>
        <taxon>Centrarchiformes</taxon>
        <taxon>Terapontoidei</taxon>
        <taxon>Terapontidae</taxon>
        <taxon>Scortum</taxon>
    </lineage>
</organism>
<comment type="caution">
    <text evidence="1">The sequence shown here is derived from an EMBL/GenBank/DDBJ whole genome shotgun (WGS) entry which is preliminary data.</text>
</comment>
<name>A0ACB8W0L3_9TELE</name>
<keyword evidence="2" id="KW-1185">Reference proteome</keyword>
<evidence type="ECO:0000313" key="1">
    <source>
        <dbReference type="EMBL" id="KAI3360727.1"/>
    </source>
</evidence>
<evidence type="ECO:0000313" key="2">
    <source>
        <dbReference type="Proteomes" id="UP000831701"/>
    </source>
</evidence>
<proteinExistence type="predicted"/>